<feature type="compositionally biased region" description="Polar residues" evidence="4">
    <location>
        <begin position="278"/>
        <end position="304"/>
    </location>
</feature>
<comment type="caution">
    <text evidence="7">The sequence shown here is derived from an EMBL/GenBank/DDBJ whole genome shotgun (WGS) entry which is preliminary data.</text>
</comment>
<dbReference type="Pfam" id="PF04935">
    <property type="entry name" value="SURF6"/>
    <property type="match status" value="1"/>
</dbReference>
<dbReference type="InterPro" id="IPR029188">
    <property type="entry name" value="Rrp14_N"/>
</dbReference>
<gene>
    <name evidence="7" type="ORF">NKR23_g4779</name>
</gene>
<comment type="similarity">
    <text evidence="2">Belongs to the SURF6 family.</text>
</comment>
<dbReference type="GO" id="GO:0005730">
    <property type="term" value="C:nucleolus"/>
    <property type="evidence" value="ECO:0007669"/>
    <property type="project" value="TreeGrafter"/>
</dbReference>
<comment type="subcellular location">
    <subcellularLocation>
        <location evidence="1">Nucleus</location>
    </subcellularLocation>
</comment>
<dbReference type="PANTHER" id="PTHR14369">
    <property type="entry name" value="SURFEIT LOCUS PROTEIN 6"/>
    <property type="match status" value="1"/>
</dbReference>
<proteinExistence type="inferred from homology"/>
<evidence type="ECO:0000313" key="8">
    <source>
        <dbReference type="Proteomes" id="UP001174694"/>
    </source>
</evidence>
<feature type="compositionally biased region" description="Basic and acidic residues" evidence="4">
    <location>
        <begin position="117"/>
        <end position="156"/>
    </location>
</feature>
<accession>A0AA38VRK8</accession>
<dbReference type="InterPro" id="IPR007019">
    <property type="entry name" value="SURF6"/>
</dbReference>
<dbReference type="Pfam" id="PF15459">
    <property type="entry name" value="RRP14"/>
    <property type="match status" value="1"/>
</dbReference>
<feature type="compositionally biased region" description="Basic and acidic residues" evidence="4">
    <location>
        <begin position="512"/>
        <end position="547"/>
    </location>
</feature>
<feature type="compositionally biased region" description="Basic residues" evidence="4">
    <location>
        <begin position="500"/>
        <end position="511"/>
    </location>
</feature>
<feature type="region of interest" description="Disordered" evidence="4">
    <location>
        <begin position="434"/>
        <end position="453"/>
    </location>
</feature>
<dbReference type="EMBL" id="JANBVO010000012">
    <property type="protein sequence ID" value="KAJ9148546.1"/>
    <property type="molecule type" value="Genomic_DNA"/>
</dbReference>
<evidence type="ECO:0000256" key="4">
    <source>
        <dbReference type="SAM" id="MobiDB-lite"/>
    </source>
</evidence>
<feature type="compositionally biased region" description="Low complexity" evidence="4">
    <location>
        <begin position="259"/>
        <end position="277"/>
    </location>
</feature>
<evidence type="ECO:0000256" key="2">
    <source>
        <dbReference type="ARBA" id="ARBA00005904"/>
    </source>
</evidence>
<feature type="compositionally biased region" description="Basic residues" evidence="4">
    <location>
        <begin position="550"/>
        <end position="563"/>
    </location>
</feature>
<feature type="compositionally biased region" description="Acidic residues" evidence="4">
    <location>
        <begin position="85"/>
        <end position="107"/>
    </location>
</feature>
<dbReference type="GO" id="GO:0042273">
    <property type="term" value="P:ribosomal large subunit biogenesis"/>
    <property type="evidence" value="ECO:0007669"/>
    <property type="project" value="TreeGrafter"/>
</dbReference>
<protein>
    <submittedName>
        <fullName evidence="7">Ribosomal RNA-processing protein 14</fullName>
    </submittedName>
</protein>
<feature type="compositionally biased region" description="Basic and acidic residues" evidence="4">
    <location>
        <begin position="65"/>
        <end position="74"/>
    </location>
</feature>
<evidence type="ECO:0000256" key="3">
    <source>
        <dbReference type="ARBA" id="ARBA00023242"/>
    </source>
</evidence>
<sequence length="577" mass="64293">MADPELKERLREHSNAFDSLLTLIPAKHYYGEDTSDQWKRKKQTKDEARAARRNKLNPDSALNRNAKEVMDERAKKKRKLKELEYNGEDDGDNASSVDDDEGEEPDGGDSGGVLAGLEKEKPGEGLRKKKEDQDGEPAKKLKLSETPQKDDHDEPQKPSASQEKKLLRRQKKQERKAEKKQKRVQIDEAMPDQAATGVARPHEQGKPRSSGALANPPKNLADIQLLPSQEAEEEAVELSDELRPIELSGLAGDEDDTMQPSGQRSQISSSGSSPGSPTFDSHQLTSNTSVEPASTATSISSTVGPSEKPKHIKIPSDTTALRARLAAKIEALRAARKADGVDGKPIRTRQELIEARRAKQAQRKAHKQELRRQAKEEEERKREEALASARTSPGSVLSPLLSFGSPADEGNSNYFAFGRVAFADGVQMSHDLSYVKESKGKRKGPSDPKTALAKLEAQKKRISRLDEDKRKEVLEKETWLAARRRAEGEKVKDDENLLKKTVKRKEKAKKKSEREWKDRARGVEHSIKQRQQKREENIKKRRDDKLLGKAGKKKGGKGAKKNRPGFEGALSVGGRKK</sequence>
<dbReference type="InterPro" id="IPR029190">
    <property type="entry name" value="Rrp14/SURF6_C"/>
</dbReference>
<organism evidence="7 8">
    <name type="scientific">Pleurostoma richardsiae</name>
    <dbReference type="NCBI Taxonomy" id="41990"/>
    <lineage>
        <taxon>Eukaryota</taxon>
        <taxon>Fungi</taxon>
        <taxon>Dikarya</taxon>
        <taxon>Ascomycota</taxon>
        <taxon>Pezizomycotina</taxon>
        <taxon>Sordariomycetes</taxon>
        <taxon>Sordariomycetidae</taxon>
        <taxon>Calosphaeriales</taxon>
        <taxon>Pleurostomataceae</taxon>
        <taxon>Pleurostoma</taxon>
    </lineage>
</organism>
<feature type="region of interest" description="Disordered" evidence="4">
    <location>
        <begin position="31"/>
        <end position="319"/>
    </location>
</feature>
<feature type="region of interest" description="Disordered" evidence="4">
    <location>
        <begin position="351"/>
        <end position="399"/>
    </location>
</feature>
<dbReference type="GO" id="GO:0042274">
    <property type="term" value="P:ribosomal small subunit biogenesis"/>
    <property type="evidence" value="ECO:0007669"/>
    <property type="project" value="TreeGrafter"/>
</dbReference>
<feature type="compositionally biased region" description="Acidic residues" evidence="4">
    <location>
        <begin position="230"/>
        <end position="239"/>
    </location>
</feature>
<name>A0AA38VRK8_9PEZI</name>
<keyword evidence="3" id="KW-0539">Nucleus</keyword>
<dbReference type="Proteomes" id="UP001174694">
    <property type="component" value="Unassembled WGS sequence"/>
</dbReference>
<feature type="region of interest" description="Disordered" evidence="4">
    <location>
        <begin position="485"/>
        <end position="577"/>
    </location>
</feature>
<evidence type="ECO:0000259" key="5">
    <source>
        <dbReference type="Pfam" id="PF04935"/>
    </source>
</evidence>
<dbReference type="GO" id="GO:0003723">
    <property type="term" value="F:RNA binding"/>
    <property type="evidence" value="ECO:0007669"/>
    <property type="project" value="TreeGrafter"/>
</dbReference>
<feature type="compositionally biased region" description="Basic and acidic residues" evidence="4">
    <location>
        <begin position="485"/>
        <end position="498"/>
    </location>
</feature>
<reference evidence="7" key="1">
    <citation type="submission" date="2022-07" db="EMBL/GenBank/DDBJ databases">
        <title>Fungi with potential for degradation of polypropylene.</title>
        <authorList>
            <person name="Gostincar C."/>
        </authorList>
    </citation>
    <scope>NUCLEOTIDE SEQUENCE</scope>
    <source>
        <strain evidence="7">EXF-13308</strain>
    </source>
</reference>
<evidence type="ECO:0000259" key="6">
    <source>
        <dbReference type="Pfam" id="PF15459"/>
    </source>
</evidence>
<feature type="domain" description="Ribosomal RNA-processing protein 14/surfeit locus protein 6 C-terminal" evidence="5">
    <location>
        <begin position="350"/>
        <end position="549"/>
    </location>
</feature>
<feature type="compositionally biased region" description="Basic and acidic residues" evidence="4">
    <location>
        <begin position="367"/>
        <end position="385"/>
    </location>
</feature>
<feature type="domain" description="Ribosomal RNA-processing protein 14 N-terminal" evidence="6">
    <location>
        <begin position="9"/>
        <end position="59"/>
    </location>
</feature>
<dbReference type="PANTHER" id="PTHR14369:SF0">
    <property type="entry name" value="SURFEIT LOCUS PROTEIN 6"/>
    <property type="match status" value="1"/>
</dbReference>
<feature type="compositionally biased region" description="Basic residues" evidence="4">
    <location>
        <begin position="166"/>
        <end position="183"/>
    </location>
</feature>
<evidence type="ECO:0000256" key="1">
    <source>
        <dbReference type="ARBA" id="ARBA00004123"/>
    </source>
</evidence>
<evidence type="ECO:0000313" key="7">
    <source>
        <dbReference type="EMBL" id="KAJ9148546.1"/>
    </source>
</evidence>
<dbReference type="GO" id="GO:0003677">
    <property type="term" value="F:DNA binding"/>
    <property type="evidence" value="ECO:0007669"/>
    <property type="project" value="TreeGrafter"/>
</dbReference>
<keyword evidence="8" id="KW-1185">Reference proteome</keyword>
<dbReference type="AlphaFoldDB" id="A0AA38VRK8"/>